<dbReference type="InterPro" id="IPR036603">
    <property type="entry name" value="RBP11-like"/>
</dbReference>
<dbReference type="Gene3D" id="3.30.1360.10">
    <property type="entry name" value="RNA polymerase, RBP11-like subunit"/>
    <property type="match status" value="1"/>
</dbReference>
<evidence type="ECO:0000256" key="7">
    <source>
        <dbReference type="ARBA" id="ARBA00072506"/>
    </source>
</evidence>
<evidence type="ECO:0000256" key="2">
    <source>
        <dbReference type="ARBA" id="ARBA00011730"/>
    </source>
</evidence>
<evidence type="ECO:0000256" key="6">
    <source>
        <dbReference type="ARBA" id="ARBA00025804"/>
    </source>
</evidence>
<dbReference type="AlphaFoldDB" id="A0A3N4K590"/>
<sequence>MDDYDTIYGSDRGPQITIKEADSRHAQIVLSNCDLAFANALRRIMLAEIPTIAIDIVEIQTNTSVIPDEFLCHRLGMVPLDSTNIDDKLIYTRDCFCDQYCERCSVTLSLHARCTGEDNVTVYARDLVIAEGAQLGSPVINDPEGQGTVICKLRKGQELRLRCIAKKGIAKEHAKWAPTAAVGFEYDPWNKLRHIDYWYEEDAKEEWPKSKYADWEEPPIEGEPFNYDAVPSRFYLDIESAGSLPPDEILQQGIKYLQVKLATVIETFSNKNEAGDGFGDGVRSPGQDYAMGGMGGSGGAGYETPYQGARTPFGGAGFGGATEYGGSANGWS</sequence>
<dbReference type="InterPro" id="IPR022842">
    <property type="entry name" value="RNAP_Rpo3/Rpb3/RPAC1"/>
</dbReference>
<dbReference type="EMBL" id="ML120353">
    <property type="protein sequence ID" value="RPB05543.1"/>
    <property type="molecule type" value="Genomic_DNA"/>
</dbReference>
<keyword evidence="5" id="KW-0539">Nucleus</keyword>
<dbReference type="InterPro" id="IPR011263">
    <property type="entry name" value="DNA-dir_RNA_pol_RpoA/D/Rpb3"/>
</dbReference>
<dbReference type="Pfam" id="PF01193">
    <property type="entry name" value="RNA_pol_L"/>
    <property type="match status" value="1"/>
</dbReference>
<keyword evidence="3" id="KW-0240">DNA-directed RNA polymerase</keyword>
<organism evidence="9 10">
    <name type="scientific">Choiromyces venosus 120613-1</name>
    <dbReference type="NCBI Taxonomy" id="1336337"/>
    <lineage>
        <taxon>Eukaryota</taxon>
        <taxon>Fungi</taxon>
        <taxon>Dikarya</taxon>
        <taxon>Ascomycota</taxon>
        <taxon>Pezizomycotina</taxon>
        <taxon>Pezizomycetes</taxon>
        <taxon>Pezizales</taxon>
        <taxon>Tuberaceae</taxon>
        <taxon>Choiromyces</taxon>
    </lineage>
</organism>
<name>A0A3N4K590_9PEZI</name>
<evidence type="ECO:0000256" key="5">
    <source>
        <dbReference type="ARBA" id="ARBA00023242"/>
    </source>
</evidence>
<protein>
    <recommendedName>
        <fullName evidence="7">DNA-directed RNA polymerase II subunit RPB3</fullName>
    </recommendedName>
</protein>
<dbReference type="GO" id="GO:0046983">
    <property type="term" value="F:protein dimerization activity"/>
    <property type="evidence" value="ECO:0007669"/>
    <property type="project" value="InterPro"/>
</dbReference>
<evidence type="ECO:0000256" key="4">
    <source>
        <dbReference type="ARBA" id="ARBA00023163"/>
    </source>
</evidence>
<proteinExistence type="inferred from homology"/>
<dbReference type="GO" id="GO:0003899">
    <property type="term" value="F:DNA-directed RNA polymerase activity"/>
    <property type="evidence" value="ECO:0007669"/>
    <property type="project" value="InterPro"/>
</dbReference>
<dbReference type="SMART" id="SM00662">
    <property type="entry name" value="RPOLD"/>
    <property type="match status" value="1"/>
</dbReference>
<keyword evidence="4" id="KW-0804">Transcription</keyword>
<dbReference type="Pfam" id="PF01000">
    <property type="entry name" value="RNA_pol_A_bac"/>
    <property type="match status" value="1"/>
</dbReference>
<dbReference type="STRING" id="1336337.A0A3N4K590"/>
<keyword evidence="10" id="KW-1185">Reference proteome</keyword>
<dbReference type="InterPro" id="IPR011262">
    <property type="entry name" value="DNA-dir_RNA_pol_insert"/>
</dbReference>
<comment type="subcellular location">
    <subcellularLocation>
        <location evidence="1">Nucleus</location>
    </subcellularLocation>
</comment>
<evidence type="ECO:0000313" key="9">
    <source>
        <dbReference type="EMBL" id="RPB05543.1"/>
    </source>
</evidence>
<dbReference type="SUPFAM" id="SSF55257">
    <property type="entry name" value="RBP11-like subunits of RNA polymerase"/>
    <property type="match status" value="1"/>
</dbReference>
<dbReference type="CDD" id="cd07031">
    <property type="entry name" value="RNAP_II_RPB3"/>
    <property type="match status" value="1"/>
</dbReference>
<dbReference type="GO" id="GO:0006366">
    <property type="term" value="P:transcription by RNA polymerase II"/>
    <property type="evidence" value="ECO:0007669"/>
    <property type="project" value="TreeGrafter"/>
</dbReference>
<dbReference type="InterPro" id="IPR050518">
    <property type="entry name" value="Rpo3/RPB3_RNA_Pol_subunit"/>
</dbReference>
<gene>
    <name evidence="9" type="ORF">L873DRAFT_1797948</name>
</gene>
<dbReference type="PANTHER" id="PTHR11800">
    <property type="entry name" value="DNA-DIRECTED RNA POLYMERASE"/>
    <property type="match status" value="1"/>
</dbReference>
<evidence type="ECO:0000313" key="10">
    <source>
        <dbReference type="Proteomes" id="UP000276215"/>
    </source>
</evidence>
<dbReference type="PANTHER" id="PTHR11800:SF2">
    <property type="entry name" value="DNA-DIRECTED RNA POLYMERASE II SUBUNIT RPB3"/>
    <property type="match status" value="1"/>
</dbReference>
<dbReference type="OrthoDB" id="270173at2759"/>
<reference evidence="9 10" key="1">
    <citation type="journal article" date="2018" name="Nat. Ecol. Evol.">
        <title>Pezizomycetes genomes reveal the molecular basis of ectomycorrhizal truffle lifestyle.</title>
        <authorList>
            <person name="Murat C."/>
            <person name="Payen T."/>
            <person name="Noel B."/>
            <person name="Kuo A."/>
            <person name="Morin E."/>
            <person name="Chen J."/>
            <person name="Kohler A."/>
            <person name="Krizsan K."/>
            <person name="Balestrini R."/>
            <person name="Da Silva C."/>
            <person name="Montanini B."/>
            <person name="Hainaut M."/>
            <person name="Levati E."/>
            <person name="Barry K.W."/>
            <person name="Belfiori B."/>
            <person name="Cichocki N."/>
            <person name="Clum A."/>
            <person name="Dockter R.B."/>
            <person name="Fauchery L."/>
            <person name="Guy J."/>
            <person name="Iotti M."/>
            <person name="Le Tacon F."/>
            <person name="Lindquist E.A."/>
            <person name="Lipzen A."/>
            <person name="Malagnac F."/>
            <person name="Mello A."/>
            <person name="Molinier V."/>
            <person name="Miyauchi S."/>
            <person name="Poulain J."/>
            <person name="Riccioni C."/>
            <person name="Rubini A."/>
            <person name="Sitrit Y."/>
            <person name="Splivallo R."/>
            <person name="Traeger S."/>
            <person name="Wang M."/>
            <person name="Zifcakova L."/>
            <person name="Wipf D."/>
            <person name="Zambonelli A."/>
            <person name="Paolocci F."/>
            <person name="Nowrousian M."/>
            <person name="Ottonello S."/>
            <person name="Baldrian P."/>
            <person name="Spatafora J.W."/>
            <person name="Henrissat B."/>
            <person name="Nagy L.G."/>
            <person name="Aury J.M."/>
            <person name="Wincker P."/>
            <person name="Grigoriev I.V."/>
            <person name="Bonfante P."/>
            <person name="Martin F.M."/>
        </authorList>
    </citation>
    <scope>NUCLEOTIDE SEQUENCE [LARGE SCALE GENOMIC DNA]</scope>
    <source>
        <strain evidence="9 10">120613-1</strain>
    </source>
</reference>
<evidence type="ECO:0000256" key="3">
    <source>
        <dbReference type="ARBA" id="ARBA00022478"/>
    </source>
</evidence>
<dbReference type="InterPro" id="IPR036643">
    <property type="entry name" value="RNApol_insert_sf"/>
</dbReference>
<accession>A0A3N4K590</accession>
<dbReference type="SUPFAM" id="SSF56553">
    <property type="entry name" value="Insert subdomain of RNA polymerase alpha subunit"/>
    <property type="match status" value="1"/>
</dbReference>
<comment type="subunit">
    <text evidence="2">Component of the RNA polymerase II (Pol II) complex consisting of 12 subunits.</text>
</comment>
<dbReference type="Proteomes" id="UP000276215">
    <property type="component" value="Unassembled WGS sequence"/>
</dbReference>
<feature type="domain" description="DNA-directed RNA polymerase RpoA/D/Rpb3-type" evidence="8">
    <location>
        <begin position="25"/>
        <end position="267"/>
    </location>
</feature>
<evidence type="ECO:0000256" key="1">
    <source>
        <dbReference type="ARBA" id="ARBA00004123"/>
    </source>
</evidence>
<dbReference type="NCBIfam" id="NF001988">
    <property type="entry name" value="PRK00783.1"/>
    <property type="match status" value="1"/>
</dbReference>
<evidence type="ECO:0000259" key="8">
    <source>
        <dbReference type="SMART" id="SM00662"/>
    </source>
</evidence>
<comment type="similarity">
    <text evidence="6">Belongs to the archaeal Rpo3/eukaryotic RPB3 RNA polymerase subunit family.</text>
</comment>
<dbReference type="HAMAP" id="MF_00320">
    <property type="entry name" value="RNApol_arch_Rpo3"/>
    <property type="match status" value="1"/>
</dbReference>
<dbReference type="Gene3D" id="2.170.120.12">
    <property type="entry name" value="DNA-directed RNA polymerase, insert domain"/>
    <property type="match status" value="1"/>
</dbReference>
<dbReference type="FunFam" id="2.170.120.12:FF:000002">
    <property type="entry name" value="DNA-directed RNA polymerase II subunit RPB3"/>
    <property type="match status" value="1"/>
</dbReference>
<dbReference type="GO" id="GO:0005665">
    <property type="term" value="C:RNA polymerase II, core complex"/>
    <property type="evidence" value="ECO:0007669"/>
    <property type="project" value="TreeGrafter"/>
</dbReference>